<dbReference type="GO" id="GO:0004803">
    <property type="term" value="F:transposase activity"/>
    <property type="evidence" value="ECO:0007669"/>
    <property type="project" value="InterPro"/>
</dbReference>
<dbReference type="InterPro" id="IPR052546">
    <property type="entry name" value="Transposase_8_domain"/>
</dbReference>
<dbReference type="KEGG" id="ypy:YPK_0066"/>
<evidence type="ECO:0000313" key="2">
    <source>
        <dbReference type="EMBL" id="ACA66380.1"/>
    </source>
</evidence>
<dbReference type="GO" id="GO:0003677">
    <property type="term" value="F:DNA binding"/>
    <property type="evidence" value="ECO:0007669"/>
    <property type="project" value="InterPro"/>
</dbReference>
<dbReference type="GO" id="GO:0006313">
    <property type="term" value="P:DNA transposition"/>
    <property type="evidence" value="ECO:0007669"/>
    <property type="project" value="InterPro"/>
</dbReference>
<reference evidence="2" key="1">
    <citation type="submission" date="2008-02" db="EMBL/GenBank/DDBJ databases">
        <title>Complete sequence of Yersinia pseudotuberculosis YPIII.</title>
        <authorList>
            <consortium name="US DOE Joint Genome Institute"/>
            <person name="Challacombe J.F."/>
            <person name="Bruce D."/>
            <person name="Detter J.C."/>
            <person name="Green L."/>
            <person name="Land M."/>
            <person name="Munk C."/>
            <person name="Lindler L.E."/>
            <person name="Nikolich M.P."/>
            <person name="Brettin T."/>
        </authorList>
    </citation>
    <scope>NUCLEOTIDE SEQUENCE</scope>
    <source>
        <strain evidence="2">YPIII</strain>
    </source>
</reference>
<dbReference type="InterPro" id="IPR009057">
    <property type="entry name" value="Homeodomain-like_sf"/>
</dbReference>
<comment type="similarity">
    <text evidence="1">Belongs to the transposase 8 family.</text>
</comment>
<dbReference type="PANTHER" id="PTHR33609:SF1">
    <property type="entry name" value="TRANSPOSASE"/>
    <property type="match status" value="1"/>
</dbReference>
<dbReference type="Gene3D" id="1.10.10.60">
    <property type="entry name" value="Homeodomain-like"/>
    <property type="match status" value="1"/>
</dbReference>
<dbReference type="SUPFAM" id="SSF46689">
    <property type="entry name" value="Homeodomain-like"/>
    <property type="match status" value="1"/>
</dbReference>
<proteinExistence type="inferred from homology"/>
<dbReference type="AlphaFoldDB" id="A0A0H3AZ97"/>
<accession>A0A0H3AZ97</accession>
<dbReference type="Pfam" id="PF01527">
    <property type="entry name" value="HTH_Tnp_1"/>
    <property type="match status" value="1"/>
</dbReference>
<dbReference type="InterPro" id="IPR002514">
    <property type="entry name" value="Transposase_8"/>
</dbReference>
<organism evidence="2">
    <name type="scientific">Yersinia pseudotuberculosis serotype O:3 (strain YPIII)</name>
    <dbReference type="NCBI Taxonomy" id="502800"/>
    <lineage>
        <taxon>Bacteria</taxon>
        <taxon>Pseudomonadati</taxon>
        <taxon>Pseudomonadota</taxon>
        <taxon>Gammaproteobacteria</taxon>
        <taxon>Enterobacterales</taxon>
        <taxon>Yersiniaceae</taxon>
        <taxon>Yersinia</taxon>
    </lineage>
</organism>
<gene>
    <name evidence="2" type="ordered locus">YPK_0066</name>
</gene>
<name>A0A0H3AZ97_YERPY</name>
<protein>
    <submittedName>
        <fullName evidence="2">Transposase IS3/IS911 family protein</fullName>
    </submittedName>
</protein>
<sequence length="88" mass="10506">MKKTRYTEEQIAFALKQAETGTRVEEVCRKMGISEATFYNWKKKFGGMGVTELRRLRQLEDENQRLKRLVAYLSLDKEMLQDVIRKKF</sequence>
<evidence type="ECO:0000256" key="1">
    <source>
        <dbReference type="ARBA" id="ARBA00009964"/>
    </source>
</evidence>
<dbReference type="PATRIC" id="fig|502800.11.peg.668"/>
<dbReference type="EMBL" id="CP000950">
    <property type="protein sequence ID" value="ACA66380.1"/>
    <property type="molecule type" value="Genomic_DNA"/>
</dbReference>
<dbReference type="PANTHER" id="PTHR33609">
    <property type="entry name" value="LOW CALCIUM RESPONSE LOCUS PROTEIN S"/>
    <property type="match status" value="1"/>
</dbReference>